<protein>
    <submittedName>
        <fullName evidence="1">Uncharacterized protein</fullName>
    </submittedName>
</protein>
<evidence type="ECO:0000313" key="2">
    <source>
        <dbReference type="Proteomes" id="UP001054252"/>
    </source>
</evidence>
<comment type="caution">
    <text evidence="1">The sequence shown here is derived from an EMBL/GenBank/DDBJ whole genome shotgun (WGS) entry which is preliminary data.</text>
</comment>
<organism evidence="1 2">
    <name type="scientific">Rubroshorea leprosula</name>
    <dbReference type="NCBI Taxonomy" id="152421"/>
    <lineage>
        <taxon>Eukaryota</taxon>
        <taxon>Viridiplantae</taxon>
        <taxon>Streptophyta</taxon>
        <taxon>Embryophyta</taxon>
        <taxon>Tracheophyta</taxon>
        <taxon>Spermatophyta</taxon>
        <taxon>Magnoliopsida</taxon>
        <taxon>eudicotyledons</taxon>
        <taxon>Gunneridae</taxon>
        <taxon>Pentapetalae</taxon>
        <taxon>rosids</taxon>
        <taxon>malvids</taxon>
        <taxon>Malvales</taxon>
        <taxon>Dipterocarpaceae</taxon>
        <taxon>Rubroshorea</taxon>
    </lineage>
</organism>
<evidence type="ECO:0000313" key="1">
    <source>
        <dbReference type="EMBL" id="GKV21006.1"/>
    </source>
</evidence>
<reference evidence="1 2" key="1">
    <citation type="journal article" date="2021" name="Commun. Biol.">
        <title>The genome of Shorea leprosula (Dipterocarpaceae) highlights the ecological relevance of drought in aseasonal tropical rainforests.</title>
        <authorList>
            <person name="Ng K.K.S."/>
            <person name="Kobayashi M.J."/>
            <person name="Fawcett J.A."/>
            <person name="Hatakeyama M."/>
            <person name="Paape T."/>
            <person name="Ng C.H."/>
            <person name="Ang C.C."/>
            <person name="Tnah L.H."/>
            <person name="Lee C.T."/>
            <person name="Nishiyama T."/>
            <person name="Sese J."/>
            <person name="O'Brien M.J."/>
            <person name="Copetti D."/>
            <person name="Mohd Noor M.I."/>
            <person name="Ong R.C."/>
            <person name="Putra M."/>
            <person name="Sireger I.Z."/>
            <person name="Indrioko S."/>
            <person name="Kosugi Y."/>
            <person name="Izuno A."/>
            <person name="Isagi Y."/>
            <person name="Lee S.L."/>
            <person name="Shimizu K.K."/>
        </authorList>
    </citation>
    <scope>NUCLEOTIDE SEQUENCE [LARGE SCALE GENOMIC DNA]</scope>
    <source>
        <strain evidence="1">214</strain>
    </source>
</reference>
<sequence length="38" mass="4435">MPFWHICQVSCKARLQLDCLLGVKNHGWQTDTHILTLK</sequence>
<gene>
    <name evidence="1" type="ORF">SLEP1_g31041</name>
</gene>
<dbReference type="AlphaFoldDB" id="A0AAV5K7E5"/>
<proteinExistence type="predicted"/>
<name>A0AAV5K7E5_9ROSI</name>
<dbReference type="Proteomes" id="UP001054252">
    <property type="component" value="Unassembled WGS sequence"/>
</dbReference>
<dbReference type="EMBL" id="BPVZ01000056">
    <property type="protein sequence ID" value="GKV21006.1"/>
    <property type="molecule type" value="Genomic_DNA"/>
</dbReference>
<keyword evidence="2" id="KW-1185">Reference proteome</keyword>
<accession>A0AAV5K7E5</accession>